<dbReference type="EMBL" id="JACSZI010000051">
    <property type="protein sequence ID" value="MBF9674272.1"/>
    <property type="molecule type" value="Genomic_DNA"/>
</dbReference>
<gene>
    <name evidence="2" type="ORF">IAI20_09380</name>
</gene>
<protein>
    <submittedName>
        <fullName evidence="2">Transposase</fullName>
    </submittedName>
</protein>
<evidence type="ECO:0000313" key="2">
    <source>
        <dbReference type="EMBL" id="MBF9674272.1"/>
    </source>
</evidence>
<reference evidence="2" key="1">
    <citation type="journal article" date="2020" name="J. Clin. Microbiol.">
        <title>Streptococcus pseudopneumoniae: Use of whole genome sequences to validate methods used for identification.</title>
        <authorList>
            <person name="Jensen C.S."/>
            <person name="Iversen K.H."/>
            <person name="Dargis R."/>
            <person name="Shewmaker P."/>
            <person name="Rasmussen S."/>
            <person name="Christensen J.J."/>
            <person name="Nielsen X.C."/>
        </authorList>
    </citation>
    <scope>NUCLEOTIDE SEQUENCE</scope>
    <source>
        <strain evidence="2">256-03</strain>
    </source>
</reference>
<dbReference type="Pfam" id="PF13358">
    <property type="entry name" value="DDE_3"/>
    <property type="match status" value="1"/>
</dbReference>
<organism evidence="2 3">
    <name type="scientific">Streptococcus pseudopneumoniae</name>
    <dbReference type="NCBI Taxonomy" id="257758"/>
    <lineage>
        <taxon>Bacteria</taxon>
        <taxon>Bacillati</taxon>
        <taxon>Bacillota</taxon>
        <taxon>Bacilli</taxon>
        <taxon>Lactobacillales</taxon>
        <taxon>Streptococcaceae</taxon>
        <taxon>Streptococcus</taxon>
    </lineage>
</organism>
<dbReference type="AlphaFoldDB" id="A0AA94RTU9"/>
<feature type="domain" description="Tc1-like transposase DDE" evidence="1">
    <location>
        <begin position="6"/>
        <end position="84"/>
    </location>
</feature>
<evidence type="ECO:0000313" key="3">
    <source>
        <dbReference type="Proteomes" id="UP000743672"/>
    </source>
</evidence>
<dbReference type="GO" id="GO:0003676">
    <property type="term" value="F:nucleic acid binding"/>
    <property type="evidence" value="ECO:0007669"/>
    <property type="project" value="InterPro"/>
</dbReference>
<proteinExistence type="predicted"/>
<dbReference type="InterPro" id="IPR036397">
    <property type="entry name" value="RNaseH_sf"/>
</dbReference>
<sequence length="109" mass="12254">MLAGGCHTEWRKACLQELSQAYPTDFILLVMDHALGHPSSSLTIPNHIGFPFIPPYRPEMNPIEQMQKELGEGGFQNKAFQTLEAGIDTFQEIIQGLERSVVKSIVKRE</sequence>
<comment type="caution">
    <text evidence="2">The sequence shown here is derived from an EMBL/GenBank/DDBJ whole genome shotgun (WGS) entry which is preliminary data.</text>
</comment>
<accession>A0AA94RTU9</accession>
<name>A0AA94RTU9_9STRE</name>
<dbReference type="Gene3D" id="3.30.420.10">
    <property type="entry name" value="Ribonuclease H-like superfamily/Ribonuclease H"/>
    <property type="match status" value="1"/>
</dbReference>
<dbReference type="InterPro" id="IPR038717">
    <property type="entry name" value="Tc1-like_DDE_dom"/>
</dbReference>
<dbReference type="Proteomes" id="UP000743672">
    <property type="component" value="Unassembled WGS sequence"/>
</dbReference>
<evidence type="ECO:0000259" key="1">
    <source>
        <dbReference type="Pfam" id="PF13358"/>
    </source>
</evidence>